<accession>R7T8Y4</accession>
<keyword evidence="4 7" id="KW-0812">Transmembrane</keyword>
<evidence type="ECO:0000313" key="10">
    <source>
        <dbReference type="Proteomes" id="UP000014760"/>
    </source>
</evidence>
<dbReference type="EMBL" id="KB311026">
    <property type="protein sequence ID" value="ELT90198.1"/>
    <property type="molecule type" value="Genomic_DNA"/>
</dbReference>
<keyword evidence="6 7" id="KW-0472">Membrane</keyword>
<dbReference type="EnsemblMetazoa" id="CapteT205655">
    <property type="protein sequence ID" value="CapteP205655"/>
    <property type="gene ID" value="CapteG205655"/>
</dbReference>
<feature type="transmembrane region" description="Helical" evidence="7">
    <location>
        <begin position="321"/>
        <end position="339"/>
    </location>
</feature>
<feature type="transmembrane region" description="Helical" evidence="7">
    <location>
        <begin position="79"/>
        <end position="100"/>
    </location>
</feature>
<comment type="similarity">
    <text evidence="2">Belongs to the nucleotide-sugar transporter family. SLC35A subfamily.</text>
</comment>
<organism evidence="8">
    <name type="scientific">Capitella teleta</name>
    <name type="common">Polychaete worm</name>
    <dbReference type="NCBI Taxonomy" id="283909"/>
    <lineage>
        <taxon>Eukaryota</taxon>
        <taxon>Metazoa</taxon>
        <taxon>Spiralia</taxon>
        <taxon>Lophotrochozoa</taxon>
        <taxon>Annelida</taxon>
        <taxon>Polychaeta</taxon>
        <taxon>Sedentaria</taxon>
        <taxon>Scolecida</taxon>
        <taxon>Capitellidae</taxon>
        <taxon>Capitella</taxon>
    </lineage>
</organism>
<feature type="transmembrane region" description="Helical" evidence="7">
    <location>
        <begin position="38"/>
        <end position="59"/>
    </location>
</feature>
<evidence type="ECO:0000256" key="3">
    <source>
        <dbReference type="ARBA" id="ARBA00022597"/>
    </source>
</evidence>
<feature type="transmembrane region" description="Helical" evidence="7">
    <location>
        <begin position="233"/>
        <end position="249"/>
    </location>
</feature>
<proteinExistence type="inferred from homology"/>
<name>R7T8Y4_CAPTE</name>
<dbReference type="Proteomes" id="UP000014760">
    <property type="component" value="Unassembled WGS sequence"/>
</dbReference>
<gene>
    <name evidence="8" type="ORF">CAPTEDRAFT_205655</name>
</gene>
<dbReference type="AlphaFoldDB" id="R7T8Y4"/>
<comment type="subcellular location">
    <subcellularLocation>
        <location evidence="1">Membrane</location>
        <topology evidence="1">Multi-pass membrane protein</topology>
    </subcellularLocation>
</comment>
<feature type="transmembrane region" description="Helical" evidence="7">
    <location>
        <begin position="166"/>
        <end position="184"/>
    </location>
</feature>
<dbReference type="OrthoDB" id="419167at2759"/>
<keyword evidence="3" id="KW-0762">Sugar transport</keyword>
<dbReference type="HOGENOM" id="CLU_720119_0_0_1"/>
<evidence type="ECO:0008006" key="11">
    <source>
        <dbReference type="Google" id="ProtNLM"/>
    </source>
</evidence>
<dbReference type="InterPro" id="IPR007271">
    <property type="entry name" value="Nuc_sug_transpt"/>
</dbReference>
<keyword evidence="10" id="KW-1185">Reference proteome</keyword>
<evidence type="ECO:0000256" key="1">
    <source>
        <dbReference type="ARBA" id="ARBA00004141"/>
    </source>
</evidence>
<evidence type="ECO:0000256" key="5">
    <source>
        <dbReference type="ARBA" id="ARBA00022989"/>
    </source>
</evidence>
<feature type="transmembrane region" description="Helical" evidence="7">
    <location>
        <begin position="112"/>
        <end position="132"/>
    </location>
</feature>
<keyword evidence="3" id="KW-0813">Transport</keyword>
<sequence>MTSQVTLVDVKVEAGSSMESPPKVTQHNRNVTLERESLSCFSLVFYSTLFVMLDVWKQVTSYGMKYFNNNVYPMPQTQVVAITEVFKFSLFVVSFLIDAGGFRALCKIRVSLWYAVPAIIYSLTNNIYYYALHFVTPPVWNVLIQLRIVFTALSYRAFFKRSITPVQWLGLILLITALTLTNYSGGQTLLGQDQKILIAFFLATLVSCISIVGSLTMEYLFKNDNRSFHEMQMYIYGFGSIATWLLYALESLTRETPPWKGDPALIHSMLIGCIILSCLSGVVVALIVKKLDNIVKLYTQSVSNMLTSVACTVFFPDHFHINFTFFACLILIFIGISLYESPNLGLKTLFCDFWNWITNAPLKDMLFFIIGALTVLIVLFFLLV</sequence>
<dbReference type="STRING" id="283909.R7T8Y4"/>
<feature type="transmembrane region" description="Helical" evidence="7">
    <location>
        <begin position="269"/>
        <end position="288"/>
    </location>
</feature>
<feature type="transmembrane region" description="Helical" evidence="7">
    <location>
        <begin position="365"/>
        <end position="383"/>
    </location>
</feature>
<evidence type="ECO:0000313" key="8">
    <source>
        <dbReference type="EMBL" id="ELT90198.1"/>
    </source>
</evidence>
<reference evidence="10" key="1">
    <citation type="submission" date="2012-12" db="EMBL/GenBank/DDBJ databases">
        <authorList>
            <person name="Hellsten U."/>
            <person name="Grimwood J."/>
            <person name="Chapman J.A."/>
            <person name="Shapiro H."/>
            <person name="Aerts A."/>
            <person name="Otillar R.P."/>
            <person name="Terry A.Y."/>
            <person name="Boore J.L."/>
            <person name="Simakov O."/>
            <person name="Marletaz F."/>
            <person name="Cho S.-J."/>
            <person name="Edsinger-Gonzales E."/>
            <person name="Havlak P."/>
            <person name="Kuo D.-H."/>
            <person name="Larsson T."/>
            <person name="Lv J."/>
            <person name="Arendt D."/>
            <person name="Savage R."/>
            <person name="Osoegawa K."/>
            <person name="de Jong P."/>
            <person name="Lindberg D.R."/>
            <person name="Seaver E.C."/>
            <person name="Weisblat D.A."/>
            <person name="Putnam N.H."/>
            <person name="Grigoriev I.V."/>
            <person name="Rokhsar D.S."/>
        </authorList>
    </citation>
    <scope>NUCLEOTIDE SEQUENCE</scope>
    <source>
        <strain evidence="10">I ESC-2004</strain>
    </source>
</reference>
<dbReference type="GO" id="GO:0015165">
    <property type="term" value="F:pyrimidine nucleotide-sugar transmembrane transporter activity"/>
    <property type="evidence" value="ECO:0007669"/>
    <property type="project" value="InterPro"/>
</dbReference>
<keyword evidence="5 7" id="KW-1133">Transmembrane helix</keyword>
<dbReference type="OMA" id="CQCAVAT"/>
<protein>
    <recommendedName>
        <fullName evidence="11">EamA domain-containing protein</fullName>
    </recommendedName>
</protein>
<feature type="transmembrane region" description="Helical" evidence="7">
    <location>
        <begin position="196"/>
        <end position="221"/>
    </location>
</feature>
<dbReference type="GO" id="GO:0000139">
    <property type="term" value="C:Golgi membrane"/>
    <property type="evidence" value="ECO:0007669"/>
    <property type="project" value="InterPro"/>
</dbReference>
<dbReference type="InterPro" id="IPR037185">
    <property type="entry name" value="EmrE-like"/>
</dbReference>
<dbReference type="EMBL" id="AMQN01014503">
    <property type="status" value="NOT_ANNOTATED_CDS"/>
    <property type="molecule type" value="Genomic_DNA"/>
</dbReference>
<reference evidence="9" key="3">
    <citation type="submission" date="2015-06" db="UniProtKB">
        <authorList>
            <consortium name="EnsemblMetazoa"/>
        </authorList>
    </citation>
    <scope>IDENTIFICATION</scope>
</reference>
<evidence type="ECO:0000256" key="7">
    <source>
        <dbReference type="SAM" id="Phobius"/>
    </source>
</evidence>
<evidence type="ECO:0000256" key="4">
    <source>
        <dbReference type="ARBA" id="ARBA00022692"/>
    </source>
</evidence>
<feature type="transmembrane region" description="Helical" evidence="7">
    <location>
        <begin position="138"/>
        <end position="159"/>
    </location>
</feature>
<evidence type="ECO:0000313" key="9">
    <source>
        <dbReference type="EnsemblMetazoa" id="CapteP205655"/>
    </source>
</evidence>
<evidence type="ECO:0000256" key="6">
    <source>
        <dbReference type="ARBA" id="ARBA00023136"/>
    </source>
</evidence>
<reference evidence="8 10" key="2">
    <citation type="journal article" date="2013" name="Nature">
        <title>Insights into bilaterian evolution from three spiralian genomes.</title>
        <authorList>
            <person name="Simakov O."/>
            <person name="Marletaz F."/>
            <person name="Cho S.J."/>
            <person name="Edsinger-Gonzales E."/>
            <person name="Havlak P."/>
            <person name="Hellsten U."/>
            <person name="Kuo D.H."/>
            <person name="Larsson T."/>
            <person name="Lv J."/>
            <person name="Arendt D."/>
            <person name="Savage R."/>
            <person name="Osoegawa K."/>
            <person name="de Jong P."/>
            <person name="Grimwood J."/>
            <person name="Chapman J.A."/>
            <person name="Shapiro H."/>
            <person name="Aerts A."/>
            <person name="Otillar R.P."/>
            <person name="Terry A.Y."/>
            <person name="Boore J.L."/>
            <person name="Grigoriev I.V."/>
            <person name="Lindberg D.R."/>
            <person name="Seaver E.C."/>
            <person name="Weisblat D.A."/>
            <person name="Putnam N.H."/>
            <person name="Rokhsar D.S."/>
        </authorList>
    </citation>
    <scope>NUCLEOTIDE SEQUENCE</scope>
    <source>
        <strain evidence="8 10">I ESC-2004</strain>
    </source>
</reference>
<dbReference type="PANTHER" id="PTHR10231">
    <property type="entry name" value="NUCLEOTIDE-SUGAR TRANSMEMBRANE TRANSPORTER"/>
    <property type="match status" value="1"/>
</dbReference>
<dbReference type="Pfam" id="PF04142">
    <property type="entry name" value="Nuc_sug_transp"/>
    <property type="match status" value="1"/>
</dbReference>
<dbReference type="SUPFAM" id="SSF103481">
    <property type="entry name" value="Multidrug resistance efflux transporter EmrE"/>
    <property type="match status" value="1"/>
</dbReference>
<evidence type="ECO:0000256" key="2">
    <source>
        <dbReference type="ARBA" id="ARBA00009976"/>
    </source>
</evidence>